<sequence length="71" mass="8276">MIMALTAYYRSTSHSQWIDYIGGRQFTPMIECTDSQKDYTELATAMPWSRIPCHKSRDRLREKNTSACARV</sequence>
<protein>
    <submittedName>
        <fullName evidence="1">Uncharacterized protein</fullName>
    </submittedName>
</protein>
<evidence type="ECO:0000313" key="1">
    <source>
        <dbReference type="EMBL" id="JAD58497.1"/>
    </source>
</evidence>
<proteinExistence type="predicted"/>
<name>A0A0A9BGS8_ARUDO</name>
<dbReference type="AlphaFoldDB" id="A0A0A9BGS8"/>
<organism evidence="1">
    <name type="scientific">Arundo donax</name>
    <name type="common">Giant reed</name>
    <name type="synonym">Donax arundinaceus</name>
    <dbReference type="NCBI Taxonomy" id="35708"/>
    <lineage>
        <taxon>Eukaryota</taxon>
        <taxon>Viridiplantae</taxon>
        <taxon>Streptophyta</taxon>
        <taxon>Embryophyta</taxon>
        <taxon>Tracheophyta</taxon>
        <taxon>Spermatophyta</taxon>
        <taxon>Magnoliopsida</taxon>
        <taxon>Liliopsida</taxon>
        <taxon>Poales</taxon>
        <taxon>Poaceae</taxon>
        <taxon>PACMAD clade</taxon>
        <taxon>Arundinoideae</taxon>
        <taxon>Arundineae</taxon>
        <taxon>Arundo</taxon>
    </lineage>
</organism>
<dbReference type="EMBL" id="GBRH01239398">
    <property type="protein sequence ID" value="JAD58497.1"/>
    <property type="molecule type" value="Transcribed_RNA"/>
</dbReference>
<reference evidence="1" key="2">
    <citation type="journal article" date="2015" name="Data Brief">
        <title>Shoot transcriptome of the giant reed, Arundo donax.</title>
        <authorList>
            <person name="Barrero R.A."/>
            <person name="Guerrero F.D."/>
            <person name="Moolhuijzen P."/>
            <person name="Goolsby J.A."/>
            <person name="Tidwell J."/>
            <person name="Bellgard S.E."/>
            <person name="Bellgard M.I."/>
        </authorList>
    </citation>
    <scope>NUCLEOTIDE SEQUENCE</scope>
    <source>
        <tissue evidence="1">Shoot tissue taken approximately 20 cm above the soil surface</tissue>
    </source>
</reference>
<accession>A0A0A9BGS8</accession>
<reference evidence="1" key="1">
    <citation type="submission" date="2014-09" db="EMBL/GenBank/DDBJ databases">
        <authorList>
            <person name="Magalhaes I.L.F."/>
            <person name="Oliveira U."/>
            <person name="Santos F.R."/>
            <person name="Vidigal T.H.D.A."/>
            <person name="Brescovit A.D."/>
            <person name="Santos A.J."/>
        </authorList>
    </citation>
    <scope>NUCLEOTIDE SEQUENCE</scope>
    <source>
        <tissue evidence="1">Shoot tissue taken approximately 20 cm above the soil surface</tissue>
    </source>
</reference>